<sequence length="227" mass="24122">MPSDSADHGPTRPQHGPNHQPEPEALPCPRCTSTNTKFCYYNNYNLSQPRHYCKSCRRYWTRGGTLRNVPVGGGTRNHGKNPNHSNKKRPRTAAKTADTPTSFSPSSHLTYDPVHLDPITQIPSSFGVNLNEKVPEAVEGDYAPFVNLNGGGFFGLGGYGIGFRELGFGLSSGIWAVEDPAMEDVSCGNGGEVGGDGGGGGMEGRLGDGSCFGWPDLAVSTPGEGHK</sequence>
<reference evidence="1 2" key="1">
    <citation type="journal article" date="2021" name="Hortic Res">
        <title>High-quality reference genome and annotation aids understanding of berry development for evergreen blueberry (Vaccinium darrowii).</title>
        <authorList>
            <person name="Yu J."/>
            <person name="Hulse-Kemp A.M."/>
            <person name="Babiker E."/>
            <person name="Staton M."/>
        </authorList>
    </citation>
    <scope>NUCLEOTIDE SEQUENCE [LARGE SCALE GENOMIC DNA]</scope>
    <source>
        <strain evidence="2">cv. NJ 8807/NJ 8810</strain>
        <tissue evidence="1">Young leaf</tissue>
    </source>
</reference>
<evidence type="ECO:0000313" key="2">
    <source>
        <dbReference type="Proteomes" id="UP000828048"/>
    </source>
</evidence>
<keyword evidence="2" id="KW-1185">Reference proteome</keyword>
<name>A0ACB7Y748_9ERIC</name>
<protein>
    <submittedName>
        <fullName evidence="1">Uncharacterized protein</fullName>
    </submittedName>
</protein>
<dbReference type="EMBL" id="CM037157">
    <property type="protein sequence ID" value="KAH7849313.1"/>
    <property type="molecule type" value="Genomic_DNA"/>
</dbReference>
<proteinExistence type="predicted"/>
<comment type="caution">
    <text evidence="1">The sequence shown here is derived from an EMBL/GenBank/DDBJ whole genome shotgun (WGS) entry which is preliminary data.</text>
</comment>
<dbReference type="Proteomes" id="UP000828048">
    <property type="component" value="Chromosome 7"/>
</dbReference>
<gene>
    <name evidence="1" type="ORF">Vadar_016147</name>
</gene>
<organism evidence="1 2">
    <name type="scientific">Vaccinium darrowii</name>
    <dbReference type="NCBI Taxonomy" id="229202"/>
    <lineage>
        <taxon>Eukaryota</taxon>
        <taxon>Viridiplantae</taxon>
        <taxon>Streptophyta</taxon>
        <taxon>Embryophyta</taxon>
        <taxon>Tracheophyta</taxon>
        <taxon>Spermatophyta</taxon>
        <taxon>Magnoliopsida</taxon>
        <taxon>eudicotyledons</taxon>
        <taxon>Gunneridae</taxon>
        <taxon>Pentapetalae</taxon>
        <taxon>asterids</taxon>
        <taxon>Ericales</taxon>
        <taxon>Ericaceae</taxon>
        <taxon>Vaccinioideae</taxon>
        <taxon>Vaccinieae</taxon>
        <taxon>Vaccinium</taxon>
    </lineage>
</organism>
<accession>A0ACB7Y748</accession>
<evidence type="ECO:0000313" key="1">
    <source>
        <dbReference type="EMBL" id="KAH7849313.1"/>
    </source>
</evidence>